<comment type="caution">
    <text evidence="2">The sequence shown here is derived from an EMBL/GenBank/DDBJ whole genome shotgun (WGS) entry which is preliminary data.</text>
</comment>
<keyword evidence="3" id="KW-1185">Reference proteome</keyword>
<dbReference type="Pfam" id="PF01695">
    <property type="entry name" value="IstB_IS21"/>
    <property type="match status" value="1"/>
</dbReference>
<sequence>MSERLLCCSRCGGPVEGVDAMEAEALRSVFNRAPLLLCGPCEKADAEELAKKRAPRQARVPQAWPEEWPRRSIADLEHFREAPLRMARTIQKNIEANRGTFVILGDRGRGKTVMATWLAEQRRQQGQSPGVYVRSHDLFATIRRAWHPQSKEDEWAVLEHYRKTPFLVIDEFQERSESEWENRTLVNILDHRHGNILPTVLIANLSADAFGKSVGASMVDRISQTGGIVECGWGGLRG</sequence>
<evidence type="ECO:0000313" key="2">
    <source>
        <dbReference type="EMBL" id="RBP36922.1"/>
    </source>
</evidence>
<gene>
    <name evidence="2" type="ORF">DES53_11563</name>
</gene>
<evidence type="ECO:0000259" key="1">
    <source>
        <dbReference type="Pfam" id="PF01695"/>
    </source>
</evidence>
<dbReference type="InterPro" id="IPR002611">
    <property type="entry name" value="IstB_ATP-bd"/>
</dbReference>
<evidence type="ECO:0000313" key="3">
    <source>
        <dbReference type="Proteomes" id="UP000253426"/>
    </source>
</evidence>
<feature type="domain" description="IstB-like ATP-binding" evidence="1">
    <location>
        <begin position="97"/>
        <end position="224"/>
    </location>
</feature>
<dbReference type="GO" id="GO:0006260">
    <property type="term" value="P:DNA replication"/>
    <property type="evidence" value="ECO:0007669"/>
    <property type="project" value="TreeGrafter"/>
</dbReference>
<dbReference type="OrthoDB" id="8064373at2"/>
<dbReference type="RefSeq" id="WP_113961700.1">
    <property type="nucleotide sequence ID" value="NZ_QNRR01000015.1"/>
</dbReference>
<organism evidence="2 3">
    <name type="scientific">Roseimicrobium gellanilyticum</name>
    <dbReference type="NCBI Taxonomy" id="748857"/>
    <lineage>
        <taxon>Bacteria</taxon>
        <taxon>Pseudomonadati</taxon>
        <taxon>Verrucomicrobiota</taxon>
        <taxon>Verrucomicrobiia</taxon>
        <taxon>Verrucomicrobiales</taxon>
        <taxon>Verrucomicrobiaceae</taxon>
        <taxon>Roseimicrobium</taxon>
    </lineage>
</organism>
<dbReference type="Proteomes" id="UP000253426">
    <property type="component" value="Unassembled WGS sequence"/>
</dbReference>
<dbReference type="Gene3D" id="3.40.50.300">
    <property type="entry name" value="P-loop containing nucleotide triphosphate hydrolases"/>
    <property type="match status" value="1"/>
</dbReference>
<name>A0A366H5K3_9BACT</name>
<dbReference type="GO" id="GO:0005524">
    <property type="term" value="F:ATP binding"/>
    <property type="evidence" value="ECO:0007669"/>
    <property type="project" value="InterPro"/>
</dbReference>
<dbReference type="AlphaFoldDB" id="A0A366H5K3"/>
<accession>A0A366H5K3</accession>
<dbReference type="EMBL" id="QNRR01000015">
    <property type="protein sequence ID" value="RBP36922.1"/>
    <property type="molecule type" value="Genomic_DNA"/>
</dbReference>
<dbReference type="PANTHER" id="PTHR30050:SF4">
    <property type="entry name" value="ATP-BINDING PROTEIN RV3427C IN INSERTION SEQUENCE-RELATED"/>
    <property type="match status" value="1"/>
</dbReference>
<dbReference type="SUPFAM" id="SSF52540">
    <property type="entry name" value="P-loop containing nucleoside triphosphate hydrolases"/>
    <property type="match status" value="1"/>
</dbReference>
<dbReference type="PANTHER" id="PTHR30050">
    <property type="entry name" value="CHROMOSOMAL REPLICATION INITIATOR PROTEIN DNAA"/>
    <property type="match status" value="1"/>
</dbReference>
<dbReference type="InterPro" id="IPR027417">
    <property type="entry name" value="P-loop_NTPase"/>
</dbReference>
<reference evidence="2 3" key="1">
    <citation type="submission" date="2018-06" db="EMBL/GenBank/DDBJ databases">
        <title>Genomic Encyclopedia of Type Strains, Phase IV (KMG-IV): sequencing the most valuable type-strain genomes for metagenomic binning, comparative biology and taxonomic classification.</title>
        <authorList>
            <person name="Goeker M."/>
        </authorList>
    </citation>
    <scope>NUCLEOTIDE SEQUENCE [LARGE SCALE GENOMIC DNA]</scope>
    <source>
        <strain evidence="2 3">DSM 25532</strain>
    </source>
</reference>
<protein>
    <submittedName>
        <fullName evidence="2">DNA replication protein DnaC</fullName>
    </submittedName>
</protein>
<proteinExistence type="predicted"/>